<evidence type="ECO:0000256" key="2">
    <source>
        <dbReference type="ARBA" id="ARBA00022771"/>
    </source>
</evidence>
<proteinExistence type="predicted"/>
<organism evidence="5 6">
    <name type="scientific">Araneus ventricosus</name>
    <name type="common">Orbweaver spider</name>
    <name type="synonym">Epeira ventricosa</name>
    <dbReference type="NCBI Taxonomy" id="182803"/>
    <lineage>
        <taxon>Eukaryota</taxon>
        <taxon>Metazoa</taxon>
        <taxon>Ecdysozoa</taxon>
        <taxon>Arthropoda</taxon>
        <taxon>Chelicerata</taxon>
        <taxon>Arachnida</taxon>
        <taxon>Araneae</taxon>
        <taxon>Araneomorphae</taxon>
        <taxon>Entelegynae</taxon>
        <taxon>Araneoidea</taxon>
        <taxon>Araneidae</taxon>
        <taxon>Araneus</taxon>
    </lineage>
</organism>
<protein>
    <recommendedName>
        <fullName evidence="4">CHHC U11-48K-type domain-containing protein</fullName>
    </recommendedName>
</protein>
<dbReference type="InterPro" id="IPR022776">
    <property type="entry name" value="TRM13/UPF0224_CHHC_Znf_dom"/>
</dbReference>
<evidence type="ECO:0000256" key="1">
    <source>
        <dbReference type="ARBA" id="ARBA00022723"/>
    </source>
</evidence>
<dbReference type="AlphaFoldDB" id="A0A4Y2ILR2"/>
<reference evidence="5 6" key="1">
    <citation type="journal article" date="2019" name="Sci. Rep.">
        <title>Orb-weaving spider Araneus ventricosus genome elucidates the spidroin gene catalogue.</title>
        <authorList>
            <person name="Kono N."/>
            <person name="Nakamura H."/>
            <person name="Ohtoshi R."/>
            <person name="Moran D.A.P."/>
            <person name="Shinohara A."/>
            <person name="Yoshida Y."/>
            <person name="Fujiwara M."/>
            <person name="Mori M."/>
            <person name="Tomita M."/>
            <person name="Arakawa K."/>
        </authorList>
    </citation>
    <scope>NUCLEOTIDE SEQUENCE [LARGE SCALE GENOMIC DNA]</scope>
</reference>
<evidence type="ECO:0000259" key="4">
    <source>
        <dbReference type="PROSITE" id="PS51800"/>
    </source>
</evidence>
<dbReference type="EMBL" id="BGPR01002735">
    <property type="protein sequence ID" value="GBM78149.1"/>
    <property type="molecule type" value="Genomic_DNA"/>
</dbReference>
<feature type="domain" description="CHHC U11-48K-type" evidence="4">
    <location>
        <begin position="58"/>
        <end position="85"/>
    </location>
</feature>
<evidence type="ECO:0000313" key="5">
    <source>
        <dbReference type="EMBL" id="GBM78149.1"/>
    </source>
</evidence>
<evidence type="ECO:0000313" key="6">
    <source>
        <dbReference type="Proteomes" id="UP000499080"/>
    </source>
</evidence>
<name>A0A4Y2ILR2_ARAVE</name>
<dbReference type="Proteomes" id="UP000499080">
    <property type="component" value="Unassembled WGS sequence"/>
</dbReference>
<keyword evidence="3" id="KW-0862">Zinc</keyword>
<keyword evidence="1" id="KW-0479">Metal-binding</keyword>
<gene>
    <name evidence="5" type="ORF">AVEN_2433_1</name>
</gene>
<keyword evidence="2" id="KW-0863">Zinc-finger</keyword>
<sequence>MLNGLTLVWHGSQENAVRTAVSSSPSNKVLELPSLCRNSNKDIASKRAVNPNHLNEIKFTCPFNATHVMPYQERDYHLLHCADKAPLDRLLAESLDKNNPFKGRTAVPSYSETLPSKADEVWEVEEEYDPTPGYLPTKERPFGAFVQPQAPSCTSNKGTYIRSCITGTD</sequence>
<dbReference type="GO" id="GO:0008270">
    <property type="term" value="F:zinc ion binding"/>
    <property type="evidence" value="ECO:0007669"/>
    <property type="project" value="UniProtKB-KW"/>
</dbReference>
<keyword evidence="6" id="KW-1185">Reference proteome</keyword>
<dbReference type="OrthoDB" id="6424722at2759"/>
<evidence type="ECO:0000256" key="3">
    <source>
        <dbReference type="ARBA" id="ARBA00022833"/>
    </source>
</evidence>
<dbReference type="PROSITE" id="PS51800">
    <property type="entry name" value="ZF_CHHC_U11_48K"/>
    <property type="match status" value="1"/>
</dbReference>
<comment type="caution">
    <text evidence="5">The sequence shown here is derived from an EMBL/GenBank/DDBJ whole genome shotgun (WGS) entry which is preliminary data.</text>
</comment>
<accession>A0A4Y2ILR2</accession>